<keyword evidence="3" id="KW-1185">Reference proteome</keyword>
<dbReference type="EMBL" id="JANIBM010000003">
    <property type="protein sequence ID" value="MCQ8180354.1"/>
    <property type="molecule type" value="Genomic_DNA"/>
</dbReference>
<dbReference type="NCBIfam" id="NF045657">
    <property type="entry name" value="MthfCyhylaseFchA"/>
    <property type="match status" value="1"/>
</dbReference>
<accession>A0ABT1UDP3</accession>
<proteinExistence type="predicted"/>
<evidence type="ECO:0000313" key="2">
    <source>
        <dbReference type="EMBL" id="MCQ8180354.1"/>
    </source>
</evidence>
<reference evidence="2 3" key="1">
    <citation type="submission" date="2022-07" db="EMBL/GenBank/DDBJ databases">
        <title>Methylomonas rivi sp. nov., Methylomonas rosea sp. nov., Methylomonas aureus sp. nov. and Methylomonas subterranea sp. nov., four novel methanotrophs isolated from a freshwater creek and the deep terrestrial subsurface.</title>
        <authorList>
            <person name="Abin C."/>
            <person name="Sankaranarayanan K."/>
            <person name="Garner C."/>
            <person name="Sindelar R."/>
            <person name="Kotary K."/>
            <person name="Garner R."/>
            <person name="Barclay S."/>
            <person name="Lawson P."/>
            <person name="Krumholz L."/>
        </authorList>
    </citation>
    <scope>NUCLEOTIDE SEQUENCE [LARGE SCALE GENOMIC DNA]</scope>
    <source>
        <strain evidence="2 3">SURF-1</strain>
    </source>
</reference>
<comment type="caution">
    <text evidence="2">The sequence shown here is derived from an EMBL/GenBank/DDBJ whole genome shotgun (WGS) entry which is preliminary data.</text>
</comment>
<dbReference type="Pfam" id="PF04961">
    <property type="entry name" value="FTCD_C"/>
    <property type="match status" value="1"/>
</dbReference>
<dbReference type="Gene3D" id="1.20.120.680">
    <property type="entry name" value="Formiminotetrahydrofolate cyclodeaminase monomer, up-and-down helical bundle"/>
    <property type="match status" value="1"/>
</dbReference>
<dbReference type="Proteomes" id="UP001524569">
    <property type="component" value="Unassembled WGS sequence"/>
</dbReference>
<evidence type="ECO:0000259" key="1">
    <source>
        <dbReference type="Pfam" id="PF04961"/>
    </source>
</evidence>
<feature type="domain" description="Cyclodeaminase/cyclohydrolase" evidence="1">
    <location>
        <begin position="8"/>
        <end position="186"/>
    </location>
</feature>
<dbReference type="InterPro" id="IPR007044">
    <property type="entry name" value="Cyclodeamin/CycHdrlase"/>
</dbReference>
<name>A0ABT1UDP3_9GAMM</name>
<dbReference type="RefSeq" id="WP_256609726.1">
    <property type="nucleotide sequence ID" value="NZ_JANIBM010000003.1"/>
</dbReference>
<dbReference type="InterPro" id="IPR036178">
    <property type="entry name" value="Formintransfe-cycloase-like_sf"/>
</dbReference>
<dbReference type="SUPFAM" id="SSF101262">
    <property type="entry name" value="Methenyltetrahydrofolate cyclohydrolase-like"/>
    <property type="match status" value="1"/>
</dbReference>
<evidence type="ECO:0000313" key="3">
    <source>
        <dbReference type="Proteomes" id="UP001524569"/>
    </source>
</evidence>
<organism evidence="2 3">
    <name type="scientific">Methylomonas aurea</name>
    <dbReference type="NCBI Taxonomy" id="2952224"/>
    <lineage>
        <taxon>Bacteria</taxon>
        <taxon>Pseudomonadati</taxon>
        <taxon>Pseudomonadota</taxon>
        <taxon>Gammaproteobacteria</taxon>
        <taxon>Methylococcales</taxon>
        <taxon>Methylococcaceae</taxon>
        <taxon>Methylomonas</taxon>
    </lineage>
</organism>
<gene>
    <name evidence="2" type="ORF">NP603_04470</name>
</gene>
<sequence>MSEIKDKSIELFLDELASKQATPGGGSAAAVMGAQAAALVSMVCNLTIGKPKYAAVEPELRDLLVEAETLRQTLIGMIKADVDVFDKLMACYGLPKNSDQEKAYRSEQIQSVLKEATLVPLACAKACAKAVELSRIAAEKGNLGVISDAGVAVMAAYAGLKSAALNVQINAASLKDRVFAEAQLAELGGLLESAERAAADIYQTVRDKL</sequence>
<protein>
    <submittedName>
        <fullName evidence="2">Cyclodeaminase/cyclohydrolase family protein</fullName>
    </submittedName>
</protein>
<dbReference type="InterPro" id="IPR054893">
    <property type="entry name" value="MthfCyhylase"/>
</dbReference>